<dbReference type="Proteomes" id="UP000290287">
    <property type="component" value="Unassembled WGS sequence"/>
</dbReference>
<evidence type="ECO:0000313" key="4">
    <source>
        <dbReference type="EMBL" id="RXJ72004.1"/>
    </source>
</evidence>
<gene>
    <name evidence="4" type="ORF">CS022_18575</name>
</gene>
<dbReference type="SUPFAM" id="SSF53850">
    <property type="entry name" value="Periplasmic binding protein-like II"/>
    <property type="match status" value="1"/>
</dbReference>
<dbReference type="GO" id="GO:1904680">
    <property type="term" value="F:peptide transmembrane transporter activity"/>
    <property type="evidence" value="ECO:0007669"/>
    <property type="project" value="TreeGrafter"/>
</dbReference>
<sequence>MKKVNILATAIAMSFGAGAAELPTNLKWETNTSDPVFASDEAKRGGTFRSFLTSFPLTYRTVGPDSNGAFRRYLLDYTPGLVDLHPNTDNWIPQIANEWAYGDDNKTVYFKLNPKAKWTDGEPITADDFVYKLTLMRSKDIVAPWYNNYYTKQIESVIKFDDHTIAIVSTEPKNKRSLMEATSLTPVPKHFYKPSKDENGDGVDDNFVKRFNYKAAPLPGPYYLASEKKGKSVTLKHVGEDWWGYENKYYQNRFNVDKVRFTVIRDVDLARQKFEKGELDTFALVRPTLWHDKSNGEAYQNGYIQKFWGFNARPQGAGGIWINTQHGKLADINIRKGIEYASDFEGLIEKLIRGDYSRKPHAMGFGHGDYDLKGSKAAPFDLDKAVEYFSKAGFDKIGTDGIRVNADGERLSFELTYLAKVNEQRMAYIQEQAKLAGLELRLKLVDGASGFKYVREKKHELAFFDMGTGPVPQYRGYFHSDNAGKPQTNSFTNFSTPELDVLIEQFRAEFDIDKKKQLSRDIQKIVQEASVLVPGYMAPFSRGGHWRWVKFPSNPMTKQTISAFDPVEISNFWIDTDVKKETEKMMKQGKTLEPIVVIDEQFKS</sequence>
<dbReference type="OrthoDB" id="9801912at2"/>
<evidence type="ECO:0000259" key="3">
    <source>
        <dbReference type="Pfam" id="PF00496"/>
    </source>
</evidence>
<protein>
    <submittedName>
        <fullName evidence="4">ABC transporter substrate-binding protein</fullName>
    </submittedName>
</protein>
<feature type="chain" id="PRO_5020195511" evidence="2">
    <location>
        <begin position="20"/>
        <end position="604"/>
    </location>
</feature>
<dbReference type="GO" id="GO:0042884">
    <property type="term" value="P:microcin transport"/>
    <property type="evidence" value="ECO:0007669"/>
    <property type="project" value="TreeGrafter"/>
</dbReference>
<evidence type="ECO:0000256" key="1">
    <source>
        <dbReference type="ARBA" id="ARBA00022729"/>
    </source>
</evidence>
<dbReference type="GO" id="GO:0030288">
    <property type="term" value="C:outer membrane-bounded periplasmic space"/>
    <property type="evidence" value="ECO:0007669"/>
    <property type="project" value="TreeGrafter"/>
</dbReference>
<dbReference type="InterPro" id="IPR030678">
    <property type="entry name" value="Peptide/Ni-bd"/>
</dbReference>
<dbReference type="AlphaFoldDB" id="A0A4Q0YPU2"/>
<dbReference type="PIRSF" id="PIRSF002741">
    <property type="entry name" value="MppA"/>
    <property type="match status" value="1"/>
</dbReference>
<keyword evidence="1 2" id="KW-0732">Signal</keyword>
<dbReference type="GO" id="GO:0043190">
    <property type="term" value="C:ATP-binding cassette (ABC) transporter complex"/>
    <property type="evidence" value="ECO:0007669"/>
    <property type="project" value="InterPro"/>
</dbReference>
<feature type="domain" description="Solute-binding protein family 5" evidence="3">
    <location>
        <begin position="91"/>
        <end position="474"/>
    </location>
</feature>
<dbReference type="PANTHER" id="PTHR30290:SF64">
    <property type="entry name" value="ABC TRANSPORTER PERIPLASMIC BINDING PROTEIN"/>
    <property type="match status" value="1"/>
</dbReference>
<dbReference type="GO" id="GO:0015833">
    <property type="term" value="P:peptide transport"/>
    <property type="evidence" value="ECO:0007669"/>
    <property type="project" value="TreeGrafter"/>
</dbReference>
<dbReference type="InterPro" id="IPR000914">
    <property type="entry name" value="SBP_5_dom"/>
</dbReference>
<dbReference type="Pfam" id="PF00496">
    <property type="entry name" value="SBP_bac_5"/>
    <property type="match status" value="1"/>
</dbReference>
<dbReference type="Gene3D" id="3.40.190.10">
    <property type="entry name" value="Periplasmic binding protein-like II"/>
    <property type="match status" value="1"/>
</dbReference>
<dbReference type="Gene3D" id="3.10.105.10">
    <property type="entry name" value="Dipeptide-binding Protein, Domain 3"/>
    <property type="match status" value="1"/>
</dbReference>
<dbReference type="InterPro" id="IPR039424">
    <property type="entry name" value="SBP_5"/>
</dbReference>
<comment type="caution">
    <text evidence="4">The sequence shown here is derived from an EMBL/GenBank/DDBJ whole genome shotgun (WGS) entry which is preliminary data.</text>
</comment>
<keyword evidence="5" id="KW-1185">Reference proteome</keyword>
<dbReference type="PANTHER" id="PTHR30290">
    <property type="entry name" value="PERIPLASMIC BINDING COMPONENT OF ABC TRANSPORTER"/>
    <property type="match status" value="1"/>
</dbReference>
<evidence type="ECO:0000313" key="5">
    <source>
        <dbReference type="Proteomes" id="UP000290287"/>
    </source>
</evidence>
<dbReference type="EMBL" id="PEIB01000028">
    <property type="protein sequence ID" value="RXJ72004.1"/>
    <property type="molecule type" value="Genomic_DNA"/>
</dbReference>
<proteinExistence type="predicted"/>
<organism evidence="4 5">
    <name type="scientific">Veronia nyctiphanis</name>
    <dbReference type="NCBI Taxonomy" id="1278244"/>
    <lineage>
        <taxon>Bacteria</taxon>
        <taxon>Pseudomonadati</taxon>
        <taxon>Pseudomonadota</taxon>
        <taxon>Gammaproteobacteria</taxon>
        <taxon>Vibrionales</taxon>
        <taxon>Vibrionaceae</taxon>
        <taxon>Veronia</taxon>
    </lineage>
</organism>
<evidence type="ECO:0000256" key="2">
    <source>
        <dbReference type="SAM" id="SignalP"/>
    </source>
</evidence>
<dbReference type="CDD" id="cd08497">
    <property type="entry name" value="MbnE-like"/>
    <property type="match status" value="1"/>
</dbReference>
<feature type="signal peptide" evidence="2">
    <location>
        <begin position="1"/>
        <end position="19"/>
    </location>
</feature>
<dbReference type="RefSeq" id="WP_129123494.1">
    <property type="nucleotide sequence ID" value="NZ_PEIB01000028.1"/>
</dbReference>
<name>A0A4Q0YPU2_9GAMM</name>
<reference evidence="4 5" key="1">
    <citation type="submission" date="2017-10" db="EMBL/GenBank/DDBJ databases">
        <title>Nyctiphanis sp. nov., isolated from the stomach of the euphausiid Nyctiphanes simplex (Hansen, 1911) in the Gulf of California.</title>
        <authorList>
            <person name="Gomez-Gil B."/>
            <person name="Aguilar-Mendez M."/>
            <person name="Lopez-Cortes A."/>
            <person name="Gomez-Gutierrez J."/>
            <person name="Roque A."/>
            <person name="Lang E."/>
            <person name="Gonzalez-Castillo A."/>
        </authorList>
    </citation>
    <scope>NUCLEOTIDE SEQUENCE [LARGE SCALE GENOMIC DNA]</scope>
    <source>
        <strain evidence="4 5">CAIM 600</strain>
    </source>
</reference>
<accession>A0A4Q0YPU2</accession>